<evidence type="ECO:0000313" key="1">
    <source>
        <dbReference type="EMBL" id="MCT7378044.1"/>
    </source>
</evidence>
<gene>
    <name evidence="1" type="ORF">N5A92_23785</name>
</gene>
<dbReference type="EMBL" id="JAOCZP010000010">
    <property type="protein sequence ID" value="MCT7378044.1"/>
    <property type="molecule type" value="Genomic_DNA"/>
</dbReference>
<comment type="caution">
    <text evidence="1">The sequence shown here is derived from an EMBL/GenBank/DDBJ whole genome shotgun (WGS) entry which is preliminary data.</text>
</comment>
<proteinExistence type="predicted"/>
<organism evidence="1 2">
    <name type="scientific">Chelativorans salis</name>
    <dbReference type="NCBI Taxonomy" id="2978478"/>
    <lineage>
        <taxon>Bacteria</taxon>
        <taxon>Pseudomonadati</taxon>
        <taxon>Pseudomonadota</taxon>
        <taxon>Alphaproteobacteria</taxon>
        <taxon>Hyphomicrobiales</taxon>
        <taxon>Phyllobacteriaceae</taxon>
        <taxon>Chelativorans</taxon>
    </lineage>
</organism>
<dbReference type="Proteomes" id="UP001320831">
    <property type="component" value="Unassembled WGS sequence"/>
</dbReference>
<sequence>MAGAADQVQFPETFANLCSPCRGGVCHLRIRHGDIPFRTGHQQVSFLDTRASFSLDKALGAAEPSGRRTCLTPKVKAQPDPERAAGSARALLGIKENTMGSIKRLQIVVFATDQIRRHRQQLEIVGS</sequence>
<accession>A0ABT2LVB8</accession>
<keyword evidence="2" id="KW-1185">Reference proteome</keyword>
<name>A0ABT2LVB8_9HYPH</name>
<dbReference type="RefSeq" id="WP_260906817.1">
    <property type="nucleotide sequence ID" value="NZ_JAOCZP010000010.1"/>
</dbReference>
<reference evidence="1 2" key="1">
    <citation type="submission" date="2022-09" db="EMBL/GenBank/DDBJ databases">
        <title>Chelativorans salina sp. nov., a novel slightly halophilic bacterium isolated from a saline lake sediment enrichment.</title>
        <authorList>
            <person name="Gao L."/>
            <person name="Fang B.-Z."/>
            <person name="Li W.-J."/>
        </authorList>
    </citation>
    <scope>NUCLEOTIDE SEQUENCE [LARGE SCALE GENOMIC DNA]</scope>
    <source>
        <strain evidence="1 2">EGI FJ00035</strain>
    </source>
</reference>
<protein>
    <submittedName>
        <fullName evidence="1">Uncharacterized protein</fullName>
    </submittedName>
</protein>
<evidence type="ECO:0000313" key="2">
    <source>
        <dbReference type="Proteomes" id="UP001320831"/>
    </source>
</evidence>